<reference evidence="1" key="1">
    <citation type="journal article" date="2019" name="Microbiol. Resour. Announc.">
        <title>Complete Genome Sequence of Rubrobacter xylanophilus Strain AA3-22, Isolated from Arima Onsen in Japan.</title>
        <authorList>
            <person name="Tomariguchi N."/>
            <person name="Miyazaki K."/>
        </authorList>
    </citation>
    <scope>NUCLEOTIDE SEQUENCE [LARGE SCALE GENOMIC DNA]</scope>
    <source>
        <strain evidence="1">AA3-22</strain>
    </source>
</reference>
<evidence type="ECO:0000313" key="2">
    <source>
        <dbReference type="Proteomes" id="UP000318065"/>
    </source>
</evidence>
<keyword evidence="2" id="KW-1185">Reference proteome</keyword>
<name>A0A510HKT3_9ACTN</name>
<accession>A0A510HKT3</accession>
<protein>
    <submittedName>
        <fullName evidence="1">Uncharacterized protein</fullName>
    </submittedName>
</protein>
<proteinExistence type="predicted"/>
<organism evidence="1 2">
    <name type="scientific">Rubrobacter xylanophilus</name>
    <dbReference type="NCBI Taxonomy" id="49319"/>
    <lineage>
        <taxon>Bacteria</taxon>
        <taxon>Bacillati</taxon>
        <taxon>Actinomycetota</taxon>
        <taxon>Rubrobacteria</taxon>
        <taxon>Rubrobacterales</taxon>
        <taxon>Rubrobacteraceae</taxon>
        <taxon>Rubrobacter</taxon>
    </lineage>
</organism>
<sequence length="334" mass="37007">MSGGAPTVSTLIYVGSLAVSNLRLPPGSNIVPGRDELLRIIHRRRPPRTLVILDPGSFPFEELPAEWWDVPLGVSLISREETEKLIRRSGEAVLGRLGFFDRVAVRDPGIWRALSASYVWDEGQLVECGETDPETLAARLCAAVEGVVEKWGWNAKAVHRTRDAALERFLDARKQCLDGGVLQICAEDGRWAQTFLQRGQPFTFATEDNATPGTFRRNYPASSSSLLETNSGSSLMPETFGLVFGESLLQKGSLQSVARLVSRMWNLARSGCCLAFLDDFVFEHGEGVSIKRFVELVNEATERRVVLDHIESLRYPGDEIYRGALLVFKKLGLG</sequence>
<dbReference type="AlphaFoldDB" id="A0A510HKT3"/>
<dbReference type="Proteomes" id="UP000318065">
    <property type="component" value="Chromosome"/>
</dbReference>
<dbReference type="EMBL" id="AP019791">
    <property type="protein sequence ID" value="BBL80641.1"/>
    <property type="molecule type" value="Genomic_DNA"/>
</dbReference>
<evidence type="ECO:0000313" key="1">
    <source>
        <dbReference type="EMBL" id="BBL80641.1"/>
    </source>
</evidence>
<gene>
    <name evidence="1" type="ORF">RxyAA322_24950</name>
</gene>